<dbReference type="AlphaFoldDB" id="A0A834X380"/>
<evidence type="ECO:0000313" key="3">
    <source>
        <dbReference type="Proteomes" id="UP000634136"/>
    </source>
</evidence>
<organism evidence="2 3">
    <name type="scientific">Senna tora</name>
    <dbReference type="NCBI Taxonomy" id="362788"/>
    <lineage>
        <taxon>Eukaryota</taxon>
        <taxon>Viridiplantae</taxon>
        <taxon>Streptophyta</taxon>
        <taxon>Embryophyta</taxon>
        <taxon>Tracheophyta</taxon>
        <taxon>Spermatophyta</taxon>
        <taxon>Magnoliopsida</taxon>
        <taxon>eudicotyledons</taxon>
        <taxon>Gunneridae</taxon>
        <taxon>Pentapetalae</taxon>
        <taxon>rosids</taxon>
        <taxon>fabids</taxon>
        <taxon>Fabales</taxon>
        <taxon>Fabaceae</taxon>
        <taxon>Caesalpinioideae</taxon>
        <taxon>Cassia clade</taxon>
        <taxon>Senna</taxon>
    </lineage>
</organism>
<dbReference type="EMBL" id="JAAIUW010000003">
    <property type="protein sequence ID" value="KAF7837713.1"/>
    <property type="molecule type" value="Genomic_DNA"/>
</dbReference>
<sequence>MQFKPIMESTSAANHHGSTSNNFTGRPLGSVRVEARVIIQLGELAVSSLVDMRTLGVVSGVGSQGYEILSLPFVESFRVIGSSIMIKK</sequence>
<gene>
    <name evidence="2" type="ORF">G2W53_006195</name>
</gene>
<evidence type="ECO:0000313" key="2">
    <source>
        <dbReference type="EMBL" id="KAF7837713.1"/>
    </source>
</evidence>
<dbReference type="Proteomes" id="UP000634136">
    <property type="component" value="Unassembled WGS sequence"/>
</dbReference>
<comment type="caution">
    <text evidence="2">The sequence shown here is derived from an EMBL/GenBank/DDBJ whole genome shotgun (WGS) entry which is preliminary data.</text>
</comment>
<feature type="region of interest" description="Disordered" evidence="1">
    <location>
        <begin position="1"/>
        <end position="25"/>
    </location>
</feature>
<accession>A0A834X380</accession>
<keyword evidence="3" id="KW-1185">Reference proteome</keyword>
<feature type="compositionally biased region" description="Polar residues" evidence="1">
    <location>
        <begin position="8"/>
        <end position="24"/>
    </location>
</feature>
<reference evidence="2" key="1">
    <citation type="submission" date="2020-09" db="EMBL/GenBank/DDBJ databases">
        <title>Genome-Enabled Discovery of Anthraquinone Biosynthesis in Senna tora.</title>
        <authorList>
            <person name="Kang S.-H."/>
            <person name="Pandey R.P."/>
            <person name="Lee C.-M."/>
            <person name="Sim J.-S."/>
            <person name="Jeong J.-T."/>
            <person name="Choi B.-S."/>
            <person name="Jung M."/>
            <person name="Ginzburg D."/>
            <person name="Zhao K."/>
            <person name="Won S.Y."/>
            <person name="Oh T.-J."/>
            <person name="Yu Y."/>
            <person name="Kim N.-H."/>
            <person name="Lee O.R."/>
            <person name="Lee T.-H."/>
            <person name="Bashyal P."/>
            <person name="Kim T.-S."/>
            <person name="Lee W.-H."/>
            <person name="Kawkins C."/>
            <person name="Kim C.-K."/>
            <person name="Kim J.S."/>
            <person name="Ahn B.O."/>
            <person name="Rhee S.Y."/>
            <person name="Sohng J.K."/>
        </authorList>
    </citation>
    <scope>NUCLEOTIDE SEQUENCE</scope>
    <source>
        <tissue evidence="2">Leaf</tissue>
    </source>
</reference>
<proteinExistence type="predicted"/>
<name>A0A834X380_9FABA</name>
<protein>
    <submittedName>
        <fullName evidence="2">Uncharacterized protein</fullName>
    </submittedName>
</protein>
<evidence type="ECO:0000256" key="1">
    <source>
        <dbReference type="SAM" id="MobiDB-lite"/>
    </source>
</evidence>